<protein>
    <submittedName>
        <fullName evidence="2">Uncharacterized protein</fullName>
    </submittedName>
</protein>
<sequence>MQKQIPCGNDNQKGKGKSGGRRLGNGESKGVLKSEGGGKVAAGMLAGSGKL</sequence>
<reference evidence="2 3" key="1">
    <citation type="submission" date="2020-08" db="EMBL/GenBank/DDBJ databases">
        <title>Genomic Encyclopedia of Type Strains, Phase IV (KMG-V): Genome sequencing to study the core and pangenomes of soil and plant-associated prokaryotes.</title>
        <authorList>
            <person name="Whitman W."/>
        </authorList>
    </citation>
    <scope>NUCLEOTIDE SEQUENCE [LARGE SCALE GENOMIC DNA]</scope>
    <source>
        <strain evidence="2 3">X5P3</strain>
    </source>
</reference>
<name>A0A7W7ZN95_9BACT</name>
<comment type="caution">
    <text evidence="2">The sequence shown here is derived from an EMBL/GenBank/DDBJ whole genome shotgun (WGS) entry which is preliminary data.</text>
</comment>
<gene>
    <name evidence="2" type="ORF">HDF15_001051</name>
</gene>
<dbReference type="Proteomes" id="UP000584867">
    <property type="component" value="Unassembled WGS sequence"/>
</dbReference>
<evidence type="ECO:0000256" key="1">
    <source>
        <dbReference type="SAM" id="MobiDB-lite"/>
    </source>
</evidence>
<evidence type="ECO:0000313" key="3">
    <source>
        <dbReference type="Proteomes" id="UP000584867"/>
    </source>
</evidence>
<accession>A0A7W7ZN95</accession>
<dbReference type="EMBL" id="JACHIO010000004">
    <property type="protein sequence ID" value="MBB5062714.1"/>
    <property type="molecule type" value="Genomic_DNA"/>
</dbReference>
<evidence type="ECO:0000313" key="2">
    <source>
        <dbReference type="EMBL" id="MBB5062714.1"/>
    </source>
</evidence>
<feature type="region of interest" description="Disordered" evidence="1">
    <location>
        <begin position="1"/>
        <end position="51"/>
    </location>
</feature>
<proteinExistence type="predicted"/>
<dbReference type="AlphaFoldDB" id="A0A7W7ZN95"/>
<organism evidence="2 3">
    <name type="scientific">Granulicella mallensis</name>
    <dbReference type="NCBI Taxonomy" id="940614"/>
    <lineage>
        <taxon>Bacteria</taxon>
        <taxon>Pseudomonadati</taxon>
        <taxon>Acidobacteriota</taxon>
        <taxon>Terriglobia</taxon>
        <taxon>Terriglobales</taxon>
        <taxon>Acidobacteriaceae</taxon>
        <taxon>Granulicella</taxon>
    </lineage>
</organism>